<dbReference type="AlphaFoldDB" id="A0A6J5CN61"/>
<dbReference type="Proteomes" id="UP000494205">
    <property type="component" value="Unassembled WGS sequence"/>
</dbReference>
<proteinExistence type="predicted"/>
<protein>
    <submittedName>
        <fullName evidence="1">Uncharacterized protein</fullName>
    </submittedName>
</protein>
<name>A0A6J5CN61_9BURK</name>
<evidence type="ECO:0000313" key="2">
    <source>
        <dbReference type="Proteomes" id="UP000494205"/>
    </source>
</evidence>
<sequence>MVVSMPVSWEELKDVPRGDEWTMAHAVERQRTLKADPWDGYSDATARDWGQHCGLGWQSGYLIERMQSWRYCVDERSRRR</sequence>
<gene>
    <name evidence="1" type="ORF">LMG27174_06811</name>
</gene>
<dbReference type="EMBL" id="CADIJZ010000049">
    <property type="protein sequence ID" value="CAB3741941.1"/>
    <property type="molecule type" value="Genomic_DNA"/>
</dbReference>
<organism evidence="1 2">
    <name type="scientific">Paraburkholderia rhynchosiae</name>
    <dbReference type="NCBI Taxonomy" id="487049"/>
    <lineage>
        <taxon>Bacteria</taxon>
        <taxon>Pseudomonadati</taxon>
        <taxon>Pseudomonadota</taxon>
        <taxon>Betaproteobacteria</taxon>
        <taxon>Burkholderiales</taxon>
        <taxon>Burkholderiaceae</taxon>
        <taxon>Paraburkholderia</taxon>
    </lineage>
</organism>
<reference evidence="1 2" key="1">
    <citation type="submission" date="2020-04" db="EMBL/GenBank/DDBJ databases">
        <authorList>
            <person name="De Canck E."/>
        </authorList>
    </citation>
    <scope>NUCLEOTIDE SEQUENCE [LARGE SCALE GENOMIC DNA]</scope>
    <source>
        <strain evidence="1 2">LMG 27174</strain>
    </source>
</reference>
<accession>A0A6J5CN61</accession>
<dbReference type="Gene3D" id="3.90.920.10">
    <property type="entry name" value="DNA primase, PRIM domain"/>
    <property type="match status" value="1"/>
</dbReference>
<evidence type="ECO:0000313" key="1">
    <source>
        <dbReference type="EMBL" id="CAB3741941.1"/>
    </source>
</evidence>